<feature type="transmembrane region" description="Helical" evidence="7">
    <location>
        <begin position="20"/>
        <end position="42"/>
    </location>
</feature>
<feature type="transmembrane region" description="Helical" evidence="7">
    <location>
        <begin position="181"/>
        <end position="199"/>
    </location>
</feature>
<sequence length="356" mass="38727">MDLVSELALGLRGHYGSIGLYGAVQRLFVAFGCLAFPGSALIDAPFGRFGSWGKSLTVNGNWGWFIMEAFSPLTFLYALAIPPSISPSHSFPPFSPSRILSALSNLSPARQLLAALYLVHYAHRSVIGTLRNPGRAPMHIVIPVLSALFNIANGGTIGMWLAGGGETAAQGGRGLLEGKSMLFLVGVGMWALGFVGNIYHDEVLYRIKREKQAERAQRQPSQEGKKYAGPPSPSDRYAIPRGGLYRVLSHPSYACEWLEWLGFLLSTTCLVPAPFPPLSASSLYLVSLLSRAKIAALPHSLQPLAQGSLQPPALFLLQEVAAMLPRARSGHAWYRRTFGKEWEETGPRWIVIPGVY</sequence>
<comment type="caution">
    <text evidence="9">The sequence shown here is derived from an EMBL/GenBank/DDBJ whole genome shotgun (WGS) entry which is preliminary data.</text>
</comment>
<dbReference type="InterPro" id="IPR001104">
    <property type="entry name" value="3-oxo-5_a-steroid_4-DH_C"/>
</dbReference>
<dbReference type="PANTHER" id="PTHR10556">
    <property type="entry name" value="3-OXO-5-ALPHA-STEROID 4-DEHYDROGENASE"/>
    <property type="match status" value="1"/>
</dbReference>
<dbReference type="AlphaFoldDB" id="A0AAV5GQ71"/>
<comment type="similarity">
    <text evidence="2">Belongs to the steroid 5-alpha reductase family.</text>
</comment>
<evidence type="ECO:0000256" key="5">
    <source>
        <dbReference type="ARBA" id="ARBA00023136"/>
    </source>
</evidence>
<keyword evidence="4 7" id="KW-1133">Transmembrane helix</keyword>
<dbReference type="Pfam" id="PF02544">
    <property type="entry name" value="Steroid_dh"/>
    <property type="match status" value="1"/>
</dbReference>
<dbReference type="PROSITE" id="PS50244">
    <property type="entry name" value="S5A_REDUCTASE"/>
    <property type="match status" value="1"/>
</dbReference>
<comment type="subcellular location">
    <subcellularLocation>
        <location evidence="1">Membrane</location>
        <topology evidence="1">Multi-pass membrane protein</topology>
    </subcellularLocation>
</comment>
<organism evidence="9 10">
    <name type="scientific">Rhodotorula paludigena</name>
    <dbReference type="NCBI Taxonomy" id="86838"/>
    <lineage>
        <taxon>Eukaryota</taxon>
        <taxon>Fungi</taxon>
        <taxon>Dikarya</taxon>
        <taxon>Basidiomycota</taxon>
        <taxon>Pucciniomycotina</taxon>
        <taxon>Microbotryomycetes</taxon>
        <taxon>Sporidiobolales</taxon>
        <taxon>Sporidiobolaceae</taxon>
        <taxon>Rhodotorula</taxon>
    </lineage>
</organism>
<dbReference type="GO" id="GO:0006629">
    <property type="term" value="P:lipid metabolic process"/>
    <property type="evidence" value="ECO:0007669"/>
    <property type="project" value="InterPro"/>
</dbReference>
<reference evidence="9 10" key="1">
    <citation type="submission" date="2021-12" db="EMBL/GenBank/DDBJ databases">
        <title>High titer production of polyol ester of fatty acids by Rhodotorula paludigena BS15 towards product separation-free biomass refinery.</title>
        <authorList>
            <person name="Mano J."/>
            <person name="Ono H."/>
            <person name="Tanaka T."/>
            <person name="Naito K."/>
            <person name="Sushida H."/>
            <person name="Ike M."/>
            <person name="Tokuyasu K."/>
            <person name="Kitaoka M."/>
        </authorList>
    </citation>
    <scope>NUCLEOTIDE SEQUENCE [LARGE SCALE GENOMIC DNA]</scope>
    <source>
        <strain evidence="9 10">BS15</strain>
    </source>
</reference>
<evidence type="ECO:0000259" key="8">
    <source>
        <dbReference type="Pfam" id="PF02544"/>
    </source>
</evidence>
<evidence type="ECO:0000256" key="7">
    <source>
        <dbReference type="SAM" id="Phobius"/>
    </source>
</evidence>
<dbReference type="Proteomes" id="UP001342314">
    <property type="component" value="Unassembled WGS sequence"/>
</dbReference>
<evidence type="ECO:0000256" key="2">
    <source>
        <dbReference type="ARBA" id="ARBA00007742"/>
    </source>
</evidence>
<proteinExistence type="inferred from homology"/>
<feature type="transmembrane region" description="Helical" evidence="7">
    <location>
        <begin position="99"/>
        <end position="119"/>
    </location>
</feature>
<dbReference type="Gene3D" id="1.20.120.1630">
    <property type="match status" value="1"/>
</dbReference>
<feature type="region of interest" description="Disordered" evidence="6">
    <location>
        <begin position="214"/>
        <end position="235"/>
    </location>
</feature>
<evidence type="ECO:0000313" key="10">
    <source>
        <dbReference type="Proteomes" id="UP001342314"/>
    </source>
</evidence>
<evidence type="ECO:0000256" key="3">
    <source>
        <dbReference type="ARBA" id="ARBA00022692"/>
    </source>
</evidence>
<feature type="transmembrane region" description="Helical" evidence="7">
    <location>
        <begin position="140"/>
        <end position="161"/>
    </location>
</feature>
<accession>A0AAV5GQ71</accession>
<evidence type="ECO:0000313" key="9">
    <source>
        <dbReference type="EMBL" id="GJN92020.1"/>
    </source>
</evidence>
<protein>
    <recommendedName>
        <fullName evidence="8">3-oxo-5-alpha-steroid 4-dehydrogenase C-terminal domain-containing protein</fullName>
    </recommendedName>
</protein>
<dbReference type="GO" id="GO:0016020">
    <property type="term" value="C:membrane"/>
    <property type="evidence" value="ECO:0007669"/>
    <property type="project" value="UniProtKB-SubCell"/>
</dbReference>
<evidence type="ECO:0000256" key="6">
    <source>
        <dbReference type="SAM" id="MobiDB-lite"/>
    </source>
</evidence>
<evidence type="ECO:0000256" key="1">
    <source>
        <dbReference type="ARBA" id="ARBA00004141"/>
    </source>
</evidence>
<keyword evidence="3 7" id="KW-0812">Transmembrane</keyword>
<gene>
    <name evidence="9" type="ORF">Rhopal_005048-T1</name>
</gene>
<feature type="domain" description="3-oxo-5-alpha-steroid 4-dehydrogenase C-terminal" evidence="8">
    <location>
        <begin position="235"/>
        <end position="270"/>
    </location>
</feature>
<dbReference type="InterPro" id="IPR039357">
    <property type="entry name" value="SRD5A/TECR"/>
</dbReference>
<keyword evidence="10" id="KW-1185">Reference proteome</keyword>
<dbReference type="EMBL" id="BQKY01000010">
    <property type="protein sequence ID" value="GJN92020.1"/>
    <property type="molecule type" value="Genomic_DNA"/>
</dbReference>
<name>A0AAV5GQ71_9BASI</name>
<keyword evidence="5 7" id="KW-0472">Membrane</keyword>
<dbReference type="GO" id="GO:0016627">
    <property type="term" value="F:oxidoreductase activity, acting on the CH-CH group of donors"/>
    <property type="evidence" value="ECO:0007669"/>
    <property type="project" value="InterPro"/>
</dbReference>
<dbReference type="PANTHER" id="PTHR10556:SF43">
    <property type="entry name" value="STEROID 5-ALPHA-REDUCTASE DET2"/>
    <property type="match status" value="1"/>
</dbReference>
<feature type="transmembrane region" description="Helical" evidence="7">
    <location>
        <begin position="62"/>
        <end position="79"/>
    </location>
</feature>
<evidence type="ECO:0000256" key="4">
    <source>
        <dbReference type="ARBA" id="ARBA00022989"/>
    </source>
</evidence>